<dbReference type="EMBL" id="JAXOJX010000001">
    <property type="protein sequence ID" value="MDZ5455003.1"/>
    <property type="molecule type" value="Genomic_DNA"/>
</dbReference>
<organism evidence="1 2">
    <name type="scientific">Azohydromonas lata</name>
    <dbReference type="NCBI Taxonomy" id="45677"/>
    <lineage>
        <taxon>Bacteria</taxon>
        <taxon>Pseudomonadati</taxon>
        <taxon>Pseudomonadota</taxon>
        <taxon>Betaproteobacteria</taxon>
        <taxon>Burkholderiales</taxon>
        <taxon>Sphaerotilaceae</taxon>
        <taxon>Azohydromonas</taxon>
    </lineage>
</organism>
<keyword evidence="1" id="KW-0614">Plasmid</keyword>
<dbReference type="Pfam" id="PF14456">
    <property type="entry name" value="alpha-hel2"/>
    <property type="match status" value="1"/>
</dbReference>
<name>A0ABU5I7Q2_9BURK</name>
<accession>A0ABU5I7Q2</accession>
<dbReference type="NCBIfam" id="TIGR03742">
    <property type="entry name" value="PRTRC_F"/>
    <property type="match status" value="1"/>
</dbReference>
<dbReference type="Proteomes" id="UP001293718">
    <property type="component" value="Unassembled WGS sequence"/>
</dbReference>
<comment type="caution">
    <text evidence="1">The sequence shown here is derived from an EMBL/GenBank/DDBJ whole genome shotgun (WGS) entry which is preliminary data.</text>
</comment>
<evidence type="ECO:0000313" key="1">
    <source>
        <dbReference type="EMBL" id="MDZ5455003.1"/>
    </source>
</evidence>
<gene>
    <name evidence="1" type="ORF">SM757_00310</name>
</gene>
<sequence>MAIAPPATVGMPLSVPRLDPSIPEAIEPLASRRLQARLARGLLDGGVIDAAAVKAGRRSMLKVCEAALQAWLHQQLGELHCLDLSFVLVLRSETETETERSIGYAEPELAPEAEIRWFATCGLWPIGHALQALENVHKGLGATVLTAFDENSDVMPFFSPRDALEVCQEFYWYGLDDESEALENCETDEERRDLAEEMITRAKLDAAFPKWATEFPSKRPNLKVQQLRRLKRGALAPREREVIDSVLALKAARARLLAARSTADFDAQEDGWFTGHAALLAWHEDDLSTRLYDDYCNYASESETRDTIGLHPFDLDNSASLQQWGSAMKHHFDCIRLLDRLITLLSDGDWPQADNS</sequence>
<dbReference type="RefSeq" id="WP_322464103.1">
    <property type="nucleotide sequence ID" value="NZ_JAXOJX010000001.1"/>
</dbReference>
<proteinExistence type="predicted"/>
<geneLocation type="plasmid" evidence="1">
    <name>unnamed</name>
</geneLocation>
<protein>
    <submittedName>
        <fullName evidence="1">PRTRC system protein F</fullName>
    </submittedName>
</protein>
<reference evidence="1 2" key="1">
    <citation type="submission" date="2023-11" db="EMBL/GenBank/DDBJ databases">
        <title>Draft genome of Azohydromonas lata strain H1 (DSM1123), a polyhydroxyalkanoate producer.</title>
        <authorList>
            <person name="Traversa D."/>
            <person name="D'Addabbo P."/>
            <person name="Pazzani C."/>
            <person name="Manzari C."/>
            <person name="Chiara M."/>
            <person name="Scrascia M."/>
        </authorList>
    </citation>
    <scope>NUCLEOTIDE SEQUENCE [LARGE SCALE GENOMIC DNA]</scope>
    <source>
        <strain evidence="1 2">H1</strain>
        <plasmid evidence="1">unnamed</plasmid>
    </source>
</reference>
<evidence type="ECO:0000313" key="2">
    <source>
        <dbReference type="Proteomes" id="UP001293718"/>
    </source>
</evidence>
<dbReference type="InterPro" id="IPR022283">
    <property type="entry name" value="PRTRC_protein-F"/>
</dbReference>
<keyword evidence="2" id="KW-1185">Reference proteome</keyword>